<reference evidence="1" key="1">
    <citation type="journal article" date="2014" name="Nat. Commun.">
        <title>The tobacco genome sequence and its comparison with those of tomato and potato.</title>
        <authorList>
            <person name="Sierro N."/>
            <person name="Battey J.N."/>
            <person name="Ouadi S."/>
            <person name="Bakaher N."/>
            <person name="Bovet L."/>
            <person name="Willig A."/>
            <person name="Goepfert S."/>
            <person name="Peitsch M.C."/>
            <person name="Ivanov N.V."/>
        </authorList>
    </citation>
    <scope>NUCLEOTIDE SEQUENCE [LARGE SCALE GENOMIC DNA]</scope>
</reference>
<organism evidence="1 2">
    <name type="scientific">Nicotiana tabacum</name>
    <name type="common">Common tobacco</name>
    <dbReference type="NCBI Taxonomy" id="4097"/>
    <lineage>
        <taxon>Eukaryota</taxon>
        <taxon>Viridiplantae</taxon>
        <taxon>Streptophyta</taxon>
        <taxon>Embryophyta</taxon>
        <taxon>Tracheophyta</taxon>
        <taxon>Spermatophyta</taxon>
        <taxon>Magnoliopsida</taxon>
        <taxon>eudicotyledons</taxon>
        <taxon>Gunneridae</taxon>
        <taxon>Pentapetalae</taxon>
        <taxon>asterids</taxon>
        <taxon>lamiids</taxon>
        <taxon>Solanales</taxon>
        <taxon>Solanaceae</taxon>
        <taxon>Nicotianoideae</taxon>
        <taxon>Nicotianeae</taxon>
        <taxon>Nicotiana</taxon>
    </lineage>
</organism>
<evidence type="ECO:0000313" key="1">
    <source>
        <dbReference type="Proteomes" id="UP000790787"/>
    </source>
</evidence>
<dbReference type="PANTHER" id="PTHR43173">
    <property type="entry name" value="ABC1 FAMILY PROTEIN"/>
    <property type="match status" value="1"/>
</dbReference>
<dbReference type="RefSeq" id="XP_016455782.1">
    <property type="nucleotide sequence ID" value="XM_016600296.2"/>
</dbReference>
<dbReference type="PaxDb" id="4097-A0A1S3YUY4"/>
<keyword evidence="2" id="KW-0808">Transferase</keyword>
<dbReference type="Proteomes" id="UP000790787">
    <property type="component" value="Chromosome 9"/>
</dbReference>
<sequence>MCLLVKGFMSLSVQMGKSKVCVSAFESLTSLSGQQAISPIFNAGIVGRISPKTLAAMEVFLQSIAIEDHESMASDLINMGATGKDVDSKAFASDLEKIFLSIQDLDIEIIVAATNATAVAANVVFDERQMNALFGDVVRVSESYGLKFPREFALLLKQLLYFDRYTILLAPNMNMYQDQRVKLVSDKDKGTYTNDNCKSHQEIVARPEIFYYTVYNTKLRHQLYTIEDKITVSVIFSDV</sequence>
<accession>A0A1S3YUY4</accession>
<evidence type="ECO:0000313" key="2">
    <source>
        <dbReference type="RefSeq" id="XP_016455782.1"/>
    </source>
</evidence>
<keyword evidence="2" id="KW-0418">Kinase</keyword>
<dbReference type="GeneID" id="107779803"/>
<dbReference type="RefSeq" id="XP_016455782.1">
    <property type="nucleotide sequence ID" value="XM_016600296.1"/>
</dbReference>
<gene>
    <name evidence="2" type="primary">LOC107779803</name>
</gene>
<dbReference type="PANTHER" id="PTHR43173:SF22">
    <property type="entry name" value="OS07G0227800 PROTEIN"/>
    <property type="match status" value="1"/>
</dbReference>
<protein>
    <submittedName>
        <fullName evidence="2">AarF domain-containing protein kinase At5g05200, chloroplastic</fullName>
    </submittedName>
</protein>
<dbReference type="OrthoDB" id="427480at2759"/>
<name>A0A1S3YUY4_TOBAC</name>
<keyword evidence="1" id="KW-1185">Reference proteome</keyword>
<dbReference type="STRING" id="4097.A0A1S3YUY4"/>
<dbReference type="AlphaFoldDB" id="A0A1S3YUY4"/>
<dbReference type="InterPro" id="IPR051130">
    <property type="entry name" value="Mito_struct-func_regulator"/>
</dbReference>
<reference evidence="2" key="2">
    <citation type="submission" date="2025-08" db="UniProtKB">
        <authorList>
            <consortium name="RefSeq"/>
        </authorList>
    </citation>
    <scope>IDENTIFICATION</scope>
    <source>
        <tissue evidence="2">Leaf</tissue>
    </source>
</reference>
<dbReference type="KEGG" id="nta:107779803"/>
<proteinExistence type="predicted"/>